<sequence length="105" mass="12009">MDDDDVDKNDNDDYDDDVDNDVDYGDDDDEDADDDADDDDDANDDDDDNDDDDADDDADEMVSIRTVIFQEKSAIRCVHGSYRMSVDVKFLTTLPRCSRRKKKSH</sequence>
<feature type="region of interest" description="Disordered" evidence="1">
    <location>
        <begin position="1"/>
        <end position="59"/>
    </location>
</feature>
<name>A0ABN8PTZ9_9CNID</name>
<keyword evidence="3" id="KW-1185">Reference proteome</keyword>
<organism evidence="2 3">
    <name type="scientific">Porites lobata</name>
    <dbReference type="NCBI Taxonomy" id="104759"/>
    <lineage>
        <taxon>Eukaryota</taxon>
        <taxon>Metazoa</taxon>
        <taxon>Cnidaria</taxon>
        <taxon>Anthozoa</taxon>
        <taxon>Hexacorallia</taxon>
        <taxon>Scleractinia</taxon>
        <taxon>Fungiina</taxon>
        <taxon>Poritidae</taxon>
        <taxon>Porites</taxon>
    </lineage>
</organism>
<evidence type="ECO:0000256" key="1">
    <source>
        <dbReference type="SAM" id="MobiDB-lite"/>
    </source>
</evidence>
<evidence type="ECO:0000313" key="2">
    <source>
        <dbReference type="EMBL" id="CAH3150857.1"/>
    </source>
</evidence>
<dbReference type="Proteomes" id="UP001159405">
    <property type="component" value="Unassembled WGS sequence"/>
</dbReference>
<comment type="caution">
    <text evidence="2">The sequence shown here is derived from an EMBL/GenBank/DDBJ whole genome shotgun (WGS) entry which is preliminary data.</text>
</comment>
<accession>A0ABN8PTZ9</accession>
<dbReference type="EMBL" id="CALNXK010000090">
    <property type="protein sequence ID" value="CAH3150857.1"/>
    <property type="molecule type" value="Genomic_DNA"/>
</dbReference>
<reference evidence="2 3" key="1">
    <citation type="submission" date="2022-05" db="EMBL/GenBank/DDBJ databases">
        <authorList>
            <consortium name="Genoscope - CEA"/>
            <person name="William W."/>
        </authorList>
    </citation>
    <scope>NUCLEOTIDE SEQUENCE [LARGE SCALE GENOMIC DNA]</scope>
</reference>
<evidence type="ECO:0000313" key="3">
    <source>
        <dbReference type="Proteomes" id="UP001159405"/>
    </source>
</evidence>
<gene>
    <name evidence="2" type="ORF">PLOB_00048310</name>
</gene>
<protein>
    <submittedName>
        <fullName evidence="2">Uncharacterized protein</fullName>
    </submittedName>
</protein>
<proteinExistence type="predicted"/>